<organism evidence="3 4">
    <name type="scientific">Companilactobacillus tucceti DSM 20183</name>
    <dbReference type="NCBI Taxonomy" id="1423811"/>
    <lineage>
        <taxon>Bacteria</taxon>
        <taxon>Bacillati</taxon>
        <taxon>Bacillota</taxon>
        <taxon>Bacilli</taxon>
        <taxon>Lactobacillales</taxon>
        <taxon>Lactobacillaceae</taxon>
        <taxon>Companilactobacillus</taxon>
    </lineage>
</organism>
<evidence type="ECO:0000313" key="3">
    <source>
        <dbReference type="EMBL" id="KRK64826.1"/>
    </source>
</evidence>
<proteinExistence type="predicted"/>
<gene>
    <name evidence="3" type="ORF">FC72_GL001880</name>
</gene>
<dbReference type="Pfam" id="PF03703">
    <property type="entry name" value="bPH_2"/>
    <property type="match status" value="1"/>
</dbReference>
<evidence type="ECO:0000259" key="2">
    <source>
        <dbReference type="Pfam" id="PF03703"/>
    </source>
</evidence>
<sequence>MKFALTSPAFLSGLLVILAAYGKIQNVVNKQVYKFAEAEMQHLGILIIIAGFIFVLLLFYIISVLSLIAKYYHFNLVKNNNKFQMEYGFFKTKKTTISMNRVQAVVVKQTLLRRLLNIASVKLVIISNSKKEDTEKDIIVMPVIEKANLESFLGKFFPSIPISNLEVKKASSKTFYYDLRNAIIISVLVDVVLGIMAYRITWLLAVIILLSGLIFVGPAYLKARRSGLAIMDKHFLYLQNNQFFSKNTYFIPRESIQLIERRQSVWLAKKSFAHLRLNCRSGNGERIIAVKYLPEELIDEVVDWY</sequence>
<dbReference type="RefSeq" id="WP_057765158.1">
    <property type="nucleotide sequence ID" value="NZ_AZDG01000007.1"/>
</dbReference>
<feature type="transmembrane region" description="Helical" evidence="1">
    <location>
        <begin position="179"/>
        <end position="196"/>
    </location>
</feature>
<dbReference type="AlphaFoldDB" id="A0A0R1JA09"/>
<dbReference type="PANTHER" id="PTHR34473:SF2">
    <property type="entry name" value="UPF0699 TRANSMEMBRANE PROTEIN YDBT"/>
    <property type="match status" value="1"/>
</dbReference>
<comment type="caution">
    <text evidence="3">The sequence shown here is derived from an EMBL/GenBank/DDBJ whole genome shotgun (WGS) entry which is preliminary data.</text>
</comment>
<protein>
    <submittedName>
        <fullName evidence="3">Membrane protein</fullName>
    </submittedName>
</protein>
<keyword evidence="4" id="KW-1185">Reference proteome</keyword>
<keyword evidence="1" id="KW-1133">Transmembrane helix</keyword>
<dbReference type="EMBL" id="AZDG01000007">
    <property type="protein sequence ID" value="KRK64826.1"/>
    <property type="molecule type" value="Genomic_DNA"/>
</dbReference>
<dbReference type="STRING" id="1423811.FC72_GL001880"/>
<name>A0A0R1JA09_9LACO</name>
<dbReference type="PANTHER" id="PTHR34473">
    <property type="entry name" value="UPF0699 TRANSMEMBRANE PROTEIN YDBS"/>
    <property type="match status" value="1"/>
</dbReference>
<dbReference type="InterPro" id="IPR005182">
    <property type="entry name" value="YdbS-like_PH"/>
</dbReference>
<feature type="domain" description="YdbS-like PH" evidence="2">
    <location>
        <begin position="71"/>
        <end position="151"/>
    </location>
</feature>
<dbReference type="PATRIC" id="fig|1423811.3.peg.1922"/>
<keyword evidence="1" id="KW-0812">Transmembrane</keyword>
<feature type="transmembrane region" description="Helical" evidence="1">
    <location>
        <begin position="202"/>
        <end position="221"/>
    </location>
</feature>
<keyword evidence="1" id="KW-0472">Membrane</keyword>
<accession>A0A0R1JA09</accession>
<feature type="transmembrane region" description="Helical" evidence="1">
    <location>
        <begin position="43"/>
        <end position="68"/>
    </location>
</feature>
<evidence type="ECO:0000313" key="4">
    <source>
        <dbReference type="Proteomes" id="UP000050929"/>
    </source>
</evidence>
<dbReference type="OrthoDB" id="2195155at2"/>
<dbReference type="Proteomes" id="UP000050929">
    <property type="component" value="Unassembled WGS sequence"/>
</dbReference>
<evidence type="ECO:0000256" key="1">
    <source>
        <dbReference type="SAM" id="Phobius"/>
    </source>
</evidence>
<reference evidence="3 4" key="1">
    <citation type="journal article" date="2015" name="Genome Announc.">
        <title>Expanding the biotechnology potential of lactobacilli through comparative genomics of 213 strains and associated genera.</title>
        <authorList>
            <person name="Sun Z."/>
            <person name="Harris H.M."/>
            <person name="McCann A."/>
            <person name="Guo C."/>
            <person name="Argimon S."/>
            <person name="Zhang W."/>
            <person name="Yang X."/>
            <person name="Jeffery I.B."/>
            <person name="Cooney J.C."/>
            <person name="Kagawa T.F."/>
            <person name="Liu W."/>
            <person name="Song Y."/>
            <person name="Salvetti E."/>
            <person name="Wrobel A."/>
            <person name="Rasinkangas P."/>
            <person name="Parkhill J."/>
            <person name="Rea M.C."/>
            <person name="O'Sullivan O."/>
            <person name="Ritari J."/>
            <person name="Douillard F.P."/>
            <person name="Paul Ross R."/>
            <person name="Yang R."/>
            <person name="Briner A.E."/>
            <person name="Felis G.E."/>
            <person name="de Vos W.M."/>
            <person name="Barrangou R."/>
            <person name="Klaenhammer T.R."/>
            <person name="Caufield P.W."/>
            <person name="Cui Y."/>
            <person name="Zhang H."/>
            <person name="O'Toole P.W."/>
        </authorList>
    </citation>
    <scope>NUCLEOTIDE SEQUENCE [LARGE SCALE GENOMIC DNA]</scope>
    <source>
        <strain evidence="3 4">DSM 20183</strain>
    </source>
</reference>